<dbReference type="STRING" id="183478.A0A364NC05"/>
<proteinExistence type="predicted"/>
<protein>
    <recommendedName>
        <fullName evidence="2">DUF6594 domain-containing protein</fullName>
    </recommendedName>
</protein>
<name>A0A364NC05_STELY</name>
<dbReference type="PANTHER" id="PTHR34502:SF5">
    <property type="entry name" value="DUF6594 DOMAIN-CONTAINING PROTEIN"/>
    <property type="match status" value="1"/>
</dbReference>
<evidence type="ECO:0000259" key="2">
    <source>
        <dbReference type="Pfam" id="PF20237"/>
    </source>
</evidence>
<feature type="transmembrane region" description="Helical" evidence="1">
    <location>
        <begin position="258"/>
        <end position="277"/>
    </location>
</feature>
<evidence type="ECO:0000313" key="3">
    <source>
        <dbReference type="EMBL" id="RAR14782.1"/>
    </source>
</evidence>
<keyword evidence="4" id="KW-1185">Reference proteome</keyword>
<organism evidence="3 4">
    <name type="scientific">Stemphylium lycopersici</name>
    <name type="common">Tomato gray leaf spot disease fungus</name>
    <name type="synonym">Thyrospora lycopersici</name>
    <dbReference type="NCBI Taxonomy" id="183478"/>
    <lineage>
        <taxon>Eukaryota</taxon>
        <taxon>Fungi</taxon>
        <taxon>Dikarya</taxon>
        <taxon>Ascomycota</taxon>
        <taxon>Pezizomycotina</taxon>
        <taxon>Dothideomycetes</taxon>
        <taxon>Pleosporomycetidae</taxon>
        <taxon>Pleosporales</taxon>
        <taxon>Pleosporineae</taxon>
        <taxon>Pleosporaceae</taxon>
        <taxon>Stemphylium</taxon>
    </lineage>
</organism>
<reference evidence="4" key="1">
    <citation type="submission" date="2018-05" db="EMBL/GenBank/DDBJ databases">
        <title>Draft genome sequence of Stemphylium lycopersici strain CIDEFI 213.</title>
        <authorList>
            <person name="Medina R."/>
            <person name="Franco M.E.E."/>
            <person name="Lucentini C.G."/>
            <person name="Saparrat M.C.N."/>
            <person name="Balatti P.A."/>
        </authorList>
    </citation>
    <scope>NUCLEOTIDE SEQUENCE [LARGE SCALE GENOMIC DNA]</scope>
    <source>
        <strain evidence="4">CIDEFI 213</strain>
    </source>
</reference>
<keyword evidence="1" id="KW-0472">Membrane</keyword>
<feature type="domain" description="DUF6594" evidence="2">
    <location>
        <begin position="37"/>
        <end position="295"/>
    </location>
</feature>
<dbReference type="Proteomes" id="UP000249619">
    <property type="component" value="Unassembled WGS sequence"/>
</dbReference>
<dbReference type="PANTHER" id="PTHR34502">
    <property type="entry name" value="DUF6594 DOMAIN-CONTAINING PROTEIN-RELATED"/>
    <property type="match status" value="1"/>
</dbReference>
<comment type="caution">
    <text evidence="3">The sequence shown here is derived from an EMBL/GenBank/DDBJ whole genome shotgun (WGS) entry which is preliminary data.</text>
</comment>
<keyword evidence="1" id="KW-0812">Transmembrane</keyword>
<accession>A0A364NC05</accession>
<dbReference type="InterPro" id="IPR046529">
    <property type="entry name" value="DUF6594"/>
</dbReference>
<dbReference type="EMBL" id="QGDH01000018">
    <property type="protein sequence ID" value="RAR14782.1"/>
    <property type="molecule type" value="Genomic_DNA"/>
</dbReference>
<gene>
    <name evidence="3" type="ORF">DDE83_001814</name>
</gene>
<dbReference type="Pfam" id="PF20237">
    <property type="entry name" value="DUF6594"/>
    <property type="match status" value="1"/>
</dbReference>
<evidence type="ECO:0000313" key="4">
    <source>
        <dbReference type="Proteomes" id="UP000249619"/>
    </source>
</evidence>
<feature type="transmembrane region" description="Helical" evidence="1">
    <location>
        <begin position="283"/>
        <end position="300"/>
    </location>
</feature>
<evidence type="ECO:0000256" key="1">
    <source>
        <dbReference type="SAM" id="Phobius"/>
    </source>
</evidence>
<sequence length="304" mass="34172">MYMQTIHHSCGTLQVTLMLFWQSCTPGGPLHDRVGGYPKLAAQMEILPELAIFRRFGALNAQNLLYMQAELTSLEEDLQEQQLFDSRSPEGNRVRHATDWHWLSVSRNAGTGEQQELVLKIRKVLKDYNDALIQQAQILKYPKPGTWDLHYMQDYLSANATIWGTESKRKSQKPDLVTLCPRAKKDVFSSWAAESTIVNLDRWGCARFMRPSRVHGVVGYQDSTVYRVTYWITSILASLIPIASIAVLYRVQSMSARLGIIAGFNVLVSICLMALANAKRAEVFAITAAFAAVQVVFVGSDRIS</sequence>
<keyword evidence="1" id="KW-1133">Transmembrane helix</keyword>
<feature type="transmembrane region" description="Helical" evidence="1">
    <location>
        <begin position="230"/>
        <end position="251"/>
    </location>
</feature>
<dbReference type="AlphaFoldDB" id="A0A364NC05"/>